<feature type="transmembrane region" description="Helical" evidence="1">
    <location>
        <begin position="24"/>
        <end position="46"/>
    </location>
</feature>
<evidence type="ECO:0000313" key="3">
    <source>
        <dbReference type="Proteomes" id="UP000476411"/>
    </source>
</evidence>
<keyword evidence="1" id="KW-1133">Transmembrane helix</keyword>
<keyword evidence="3" id="KW-1185">Reference proteome</keyword>
<feature type="transmembrane region" description="Helical" evidence="1">
    <location>
        <begin position="52"/>
        <end position="72"/>
    </location>
</feature>
<organism evidence="2 3">
    <name type="scientific">Chitinophaga agri</name>
    <dbReference type="NCBI Taxonomy" id="2703787"/>
    <lineage>
        <taxon>Bacteria</taxon>
        <taxon>Pseudomonadati</taxon>
        <taxon>Bacteroidota</taxon>
        <taxon>Chitinophagia</taxon>
        <taxon>Chitinophagales</taxon>
        <taxon>Chitinophagaceae</taxon>
        <taxon>Chitinophaga</taxon>
    </lineage>
</organism>
<sequence>MRTTTLLTEAEINILKQLKQPNEIGIKGLLIVGSVLSITGIIFGLLVLSAPILLIFASFFFIPGIILIVYGLRQRKKYHAYFNMPAHGHQKQIVTDQLVRAELIDRKLIRYHFTNYHLDLYIASGTGYHPAHFRYKRIIDDIVTLTHIPVKLSYVEFDPGVNILLDIRYHQYSLREDVVPVEEKDRKKIIRDSASAVGCLFGVAVVISLILAFATGFKWEHLWLILTIGAGPVLLIGLGIVAHGNWVAKTSTHKIVIYTTVTEVLGLQLKNGKRTERRTFHRLGDGSLMHISPLPFKPGDNVLIQFMQTHSGKRGMLIEMVAVP</sequence>
<dbReference type="RefSeq" id="WP_162335529.1">
    <property type="nucleotide sequence ID" value="NZ_CP048113.1"/>
</dbReference>
<dbReference type="AlphaFoldDB" id="A0A6B9ZQU4"/>
<dbReference type="Proteomes" id="UP000476411">
    <property type="component" value="Chromosome"/>
</dbReference>
<name>A0A6B9ZQU4_9BACT</name>
<reference evidence="2 3" key="1">
    <citation type="submission" date="2020-01" db="EMBL/GenBank/DDBJ databases">
        <title>Complete genome sequence of Chitinophaga sp. H33E-04 isolated from quinoa roots.</title>
        <authorList>
            <person name="Weon H.-Y."/>
            <person name="Lee S.A."/>
        </authorList>
    </citation>
    <scope>NUCLEOTIDE SEQUENCE [LARGE SCALE GENOMIC DNA]</scope>
    <source>
        <strain evidence="2 3">H33E-04</strain>
    </source>
</reference>
<dbReference type="EMBL" id="CP048113">
    <property type="protein sequence ID" value="QHS63813.1"/>
    <property type="molecule type" value="Genomic_DNA"/>
</dbReference>
<gene>
    <name evidence="2" type="ORF">GWR21_30800</name>
</gene>
<feature type="transmembrane region" description="Helical" evidence="1">
    <location>
        <begin position="194"/>
        <end position="215"/>
    </location>
</feature>
<keyword evidence="1" id="KW-0472">Membrane</keyword>
<evidence type="ECO:0000313" key="2">
    <source>
        <dbReference type="EMBL" id="QHS63813.1"/>
    </source>
</evidence>
<feature type="transmembrane region" description="Helical" evidence="1">
    <location>
        <begin position="221"/>
        <end position="242"/>
    </location>
</feature>
<protein>
    <submittedName>
        <fullName evidence="2">Uncharacterized protein</fullName>
    </submittedName>
</protein>
<proteinExistence type="predicted"/>
<keyword evidence="1" id="KW-0812">Transmembrane</keyword>
<evidence type="ECO:0000256" key="1">
    <source>
        <dbReference type="SAM" id="Phobius"/>
    </source>
</evidence>
<dbReference type="KEGG" id="chih:GWR21_30800"/>
<accession>A0A6B9ZQU4</accession>